<name>A0A9P5MZ19_9AGAM</name>
<reference evidence="1" key="1">
    <citation type="submission" date="2019-10" db="EMBL/GenBank/DDBJ databases">
        <authorList>
            <consortium name="DOE Joint Genome Institute"/>
            <person name="Kuo A."/>
            <person name="Miyauchi S."/>
            <person name="Kiss E."/>
            <person name="Drula E."/>
            <person name="Kohler A."/>
            <person name="Sanchez-Garcia M."/>
            <person name="Andreopoulos B."/>
            <person name="Barry K.W."/>
            <person name="Bonito G."/>
            <person name="Buee M."/>
            <person name="Carver A."/>
            <person name="Chen C."/>
            <person name="Cichocki N."/>
            <person name="Clum A."/>
            <person name="Culley D."/>
            <person name="Crous P.W."/>
            <person name="Fauchery L."/>
            <person name="Girlanda M."/>
            <person name="Hayes R."/>
            <person name="Keri Z."/>
            <person name="LaButti K."/>
            <person name="Lipzen A."/>
            <person name="Lombard V."/>
            <person name="Magnuson J."/>
            <person name="Maillard F."/>
            <person name="Morin E."/>
            <person name="Murat C."/>
            <person name="Nolan M."/>
            <person name="Ohm R."/>
            <person name="Pangilinan J."/>
            <person name="Pereira M."/>
            <person name="Perotto S."/>
            <person name="Peter M."/>
            <person name="Riley R."/>
            <person name="Sitrit Y."/>
            <person name="Stielow B."/>
            <person name="Szollosi G."/>
            <person name="Zifcakova L."/>
            <person name="Stursova M."/>
            <person name="Spatafora J.W."/>
            <person name="Tedersoo L."/>
            <person name="Vaario L.-M."/>
            <person name="Yamada A."/>
            <person name="Yan M."/>
            <person name="Wang P."/>
            <person name="Xu J."/>
            <person name="Bruns T."/>
            <person name="Baldrian P."/>
            <person name="Vilgalys R."/>
            <person name="Henrissat B."/>
            <person name="Grigoriev I.V."/>
            <person name="Hibbett D."/>
            <person name="Nagy L.G."/>
            <person name="Martin F.M."/>
        </authorList>
    </citation>
    <scope>NUCLEOTIDE SEQUENCE</scope>
    <source>
        <strain evidence="1">Prilba</strain>
    </source>
</reference>
<dbReference type="GO" id="GO:0032259">
    <property type="term" value="P:methylation"/>
    <property type="evidence" value="ECO:0007669"/>
    <property type="project" value="UniProtKB-KW"/>
</dbReference>
<keyword evidence="1" id="KW-0808">Transferase</keyword>
<dbReference type="Gene3D" id="3.40.50.150">
    <property type="entry name" value="Vaccinia Virus protein VP39"/>
    <property type="match status" value="1"/>
</dbReference>
<dbReference type="PANTHER" id="PTHR14614:SF130">
    <property type="entry name" value="PROTEIN-LYSINE N-METHYLTRANSFERASE EEF2KMT"/>
    <property type="match status" value="1"/>
</dbReference>
<dbReference type="Pfam" id="PF10294">
    <property type="entry name" value="Methyltransf_16"/>
    <property type="match status" value="1"/>
</dbReference>
<dbReference type="SUPFAM" id="SSF53335">
    <property type="entry name" value="S-adenosyl-L-methionine-dependent methyltransferases"/>
    <property type="match status" value="1"/>
</dbReference>
<dbReference type="Proteomes" id="UP000759537">
    <property type="component" value="Unassembled WGS sequence"/>
</dbReference>
<comment type="caution">
    <text evidence="1">The sequence shown here is derived from an EMBL/GenBank/DDBJ whole genome shotgun (WGS) entry which is preliminary data.</text>
</comment>
<keyword evidence="2" id="KW-1185">Reference proteome</keyword>
<organism evidence="1 2">
    <name type="scientific">Russula ochroleuca</name>
    <dbReference type="NCBI Taxonomy" id="152965"/>
    <lineage>
        <taxon>Eukaryota</taxon>
        <taxon>Fungi</taxon>
        <taxon>Dikarya</taxon>
        <taxon>Basidiomycota</taxon>
        <taxon>Agaricomycotina</taxon>
        <taxon>Agaricomycetes</taxon>
        <taxon>Russulales</taxon>
        <taxon>Russulaceae</taxon>
        <taxon>Russula</taxon>
    </lineage>
</organism>
<dbReference type="InterPro" id="IPR029063">
    <property type="entry name" value="SAM-dependent_MTases_sf"/>
</dbReference>
<gene>
    <name evidence="1" type="ORF">DFH94DRAFT_734770</name>
</gene>
<dbReference type="OrthoDB" id="194386at2759"/>
<accession>A0A9P5MZ19</accession>
<dbReference type="AlphaFoldDB" id="A0A9P5MZ19"/>
<sequence>MPPDPALFNLLQAYSALKHPRFLSFPSHLPFLQVHDFVLSCILLDPHLLQYPPSHAYQLSFWKWAIEHLEKLLGDEACTSLPFISVTISKPATHDAAAPPPPSFVTHYWRPAPQSGPPGAIPSTENHSVTLFESRTTIESGTTGLRTWRASFVLAQFLIQNSTVLMNKSVLELGSGTGFLGLIVADIQVSSGGVTGHPVLYLTDVNEDVLRRCHENTQLPCNASHCHGNLSVKSLDWFDALAQDGVPSIEATLNNMKPELVLGADILYHPDMIAPFLATLNIALRASKFPAGGTAYLALTVRSADLLNSFLLALRGSTSFAYACWQINRLTILILSGPQLVSRRTATLQS</sequence>
<dbReference type="GO" id="GO:0008757">
    <property type="term" value="F:S-adenosylmethionine-dependent methyltransferase activity"/>
    <property type="evidence" value="ECO:0007669"/>
    <property type="project" value="UniProtKB-ARBA"/>
</dbReference>
<dbReference type="InterPro" id="IPR019410">
    <property type="entry name" value="Methyltransf_16"/>
</dbReference>
<dbReference type="PANTHER" id="PTHR14614">
    <property type="entry name" value="HEPATOCELLULAR CARCINOMA-ASSOCIATED ANTIGEN"/>
    <property type="match status" value="1"/>
</dbReference>
<dbReference type="EMBL" id="WHVB01000006">
    <property type="protein sequence ID" value="KAF8482058.1"/>
    <property type="molecule type" value="Genomic_DNA"/>
</dbReference>
<protein>
    <submittedName>
        <fullName evidence="1">Methyltransferase-domain-containing protein</fullName>
    </submittedName>
</protein>
<proteinExistence type="predicted"/>
<keyword evidence="1" id="KW-0489">Methyltransferase</keyword>
<evidence type="ECO:0000313" key="1">
    <source>
        <dbReference type="EMBL" id="KAF8482058.1"/>
    </source>
</evidence>
<evidence type="ECO:0000313" key="2">
    <source>
        <dbReference type="Proteomes" id="UP000759537"/>
    </source>
</evidence>
<reference evidence="1" key="2">
    <citation type="journal article" date="2020" name="Nat. Commun.">
        <title>Large-scale genome sequencing of mycorrhizal fungi provides insights into the early evolution of symbiotic traits.</title>
        <authorList>
            <person name="Miyauchi S."/>
            <person name="Kiss E."/>
            <person name="Kuo A."/>
            <person name="Drula E."/>
            <person name="Kohler A."/>
            <person name="Sanchez-Garcia M."/>
            <person name="Morin E."/>
            <person name="Andreopoulos B."/>
            <person name="Barry K.W."/>
            <person name="Bonito G."/>
            <person name="Buee M."/>
            <person name="Carver A."/>
            <person name="Chen C."/>
            <person name="Cichocki N."/>
            <person name="Clum A."/>
            <person name="Culley D."/>
            <person name="Crous P.W."/>
            <person name="Fauchery L."/>
            <person name="Girlanda M."/>
            <person name="Hayes R.D."/>
            <person name="Keri Z."/>
            <person name="LaButti K."/>
            <person name="Lipzen A."/>
            <person name="Lombard V."/>
            <person name="Magnuson J."/>
            <person name="Maillard F."/>
            <person name="Murat C."/>
            <person name="Nolan M."/>
            <person name="Ohm R.A."/>
            <person name="Pangilinan J."/>
            <person name="Pereira M.F."/>
            <person name="Perotto S."/>
            <person name="Peter M."/>
            <person name="Pfister S."/>
            <person name="Riley R."/>
            <person name="Sitrit Y."/>
            <person name="Stielow J.B."/>
            <person name="Szollosi G."/>
            <person name="Zifcakova L."/>
            <person name="Stursova M."/>
            <person name="Spatafora J.W."/>
            <person name="Tedersoo L."/>
            <person name="Vaario L.M."/>
            <person name="Yamada A."/>
            <person name="Yan M."/>
            <person name="Wang P."/>
            <person name="Xu J."/>
            <person name="Bruns T."/>
            <person name="Baldrian P."/>
            <person name="Vilgalys R."/>
            <person name="Dunand C."/>
            <person name="Henrissat B."/>
            <person name="Grigoriev I.V."/>
            <person name="Hibbett D."/>
            <person name="Nagy L.G."/>
            <person name="Martin F.M."/>
        </authorList>
    </citation>
    <scope>NUCLEOTIDE SEQUENCE</scope>
    <source>
        <strain evidence="1">Prilba</strain>
    </source>
</reference>